<dbReference type="GO" id="GO:0003677">
    <property type="term" value="F:DNA binding"/>
    <property type="evidence" value="ECO:0007669"/>
    <property type="project" value="InterPro"/>
</dbReference>
<gene>
    <name evidence="2" type="ORF">Q4528_13445</name>
</gene>
<comment type="caution">
    <text evidence="2">The sequence shown here is derived from an EMBL/GenBank/DDBJ whole genome shotgun (WGS) entry which is preliminary data.</text>
</comment>
<reference evidence="2" key="1">
    <citation type="submission" date="2023-07" db="EMBL/GenBank/DDBJ databases">
        <title>Genome content predicts the carbon catabolic preferences of heterotrophic bacteria.</title>
        <authorList>
            <person name="Gralka M."/>
        </authorList>
    </citation>
    <scope>NUCLEOTIDE SEQUENCE</scope>
    <source>
        <strain evidence="2">E2R20</strain>
    </source>
</reference>
<evidence type="ECO:0008006" key="4">
    <source>
        <dbReference type="Google" id="ProtNLM"/>
    </source>
</evidence>
<feature type="non-terminal residue" evidence="2">
    <location>
        <position position="96"/>
    </location>
</feature>
<evidence type="ECO:0000313" key="2">
    <source>
        <dbReference type="EMBL" id="MDO6575114.1"/>
    </source>
</evidence>
<dbReference type="Gene3D" id="1.10.443.10">
    <property type="entry name" value="Intergrase catalytic core"/>
    <property type="match status" value="1"/>
</dbReference>
<evidence type="ECO:0000256" key="1">
    <source>
        <dbReference type="ARBA" id="ARBA00023172"/>
    </source>
</evidence>
<sequence>VLNLTRDQLLEEGIFIKQGKTSKAQIKRWSDRLRSAIDTALSFQRVKNLKYVMAVETGEHLTGHKLRQWYREAKREAEKNNPHLSFDFTFHDIKAK</sequence>
<proteinExistence type="predicted"/>
<name>A0AAW7YUW6_9STAP</name>
<protein>
    <recommendedName>
        <fullName evidence="4">Integrase</fullName>
    </recommendedName>
</protein>
<dbReference type="Proteomes" id="UP001170310">
    <property type="component" value="Unassembled WGS sequence"/>
</dbReference>
<keyword evidence="1" id="KW-0233">DNA recombination</keyword>
<dbReference type="GO" id="GO:0006310">
    <property type="term" value="P:DNA recombination"/>
    <property type="evidence" value="ECO:0007669"/>
    <property type="project" value="UniProtKB-KW"/>
</dbReference>
<dbReference type="AlphaFoldDB" id="A0AAW7YUW6"/>
<dbReference type="InterPro" id="IPR013762">
    <property type="entry name" value="Integrase-like_cat_sf"/>
</dbReference>
<keyword evidence="3" id="KW-1185">Reference proteome</keyword>
<accession>A0AAW7YUW6</accession>
<dbReference type="GO" id="GO:0015074">
    <property type="term" value="P:DNA integration"/>
    <property type="evidence" value="ECO:0007669"/>
    <property type="project" value="InterPro"/>
</dbReference>
<dbReference type="EMBL" id="JAUOQO010000224">
    <property type="protein sequence ID" value="MDO6575114.1"/>
    <property type="molecule type" value="Genomic_DNA"/>
</dbReference>
<dbReference type="InterPro" id="IPR011010">
    <property type="entry name" value="DNA_brk_join_enz"/>
</dbReference>
<dbReference type="SUPFAM" id="SSF56349">
    <property type="entry name" value="DNA breaking-rejoining enzymes"/>
    <property type="match status" value="1"/>
</dbReference>
<feature type="non-terminal residue" evidence="2">
    <location>
        <position position="1"/>
    </location>
</feature>
<evidence type="ECO:0000313" key="3">
    <source>
        <dbReference type="Proteomes" id="UP001170310"/>
    </source>
</evidence>
<organism evidence="2 3">
    <name type="scientific">Staphylococcus pasteuri_A</name>
    <dbReference type="NCBI Taxonomy" id="3062664"/>
    <lineage>
        <taxon>Bacteria</taxon>
        <taxon>Bacillati</taxon>
        <taxon>Bacillota</taxon>
        <taxon>Bacilli</taxon>
        <taxon>Bacillales</taxon>
        <taxon>Staphylococcaceae</taxon>
        <taxon>Staphylococcus</taxon>
    </lineage>
</organism>